<dbReference type="GO" id="GO:0051536">
    <property type="term" value="F:iron-sulfur cluster binding"/>
    <property type="evidence" value="ECO:0007669"/>
    <property type="project" value="UniProtKB-KW"/>
</dbReference>
<name>A0A9D1WRK4_9FIRM</name>
<protein>
    <submittedName>
        <fullName evidence="6">Molybdopterin-dependent oxidoreductase</fullName>
    </submittedName>
</protein>
<dbReference type="Pfam" id="PF00384">
    <property type="entry name" value="Molybdopterin"/>
    <property type="match status" value="1"/>
</dbReference>
<evidence type="ECO:0000313" key="7">
    <source>
        <dbReference type="Proteomes" id="UP000886800"/>
    </source>
</evidence>
<evidence type="ECO:0000313" key="6">
    <source>
        <dbReference type="EMBL" id="HIX65888.1"/>
    </source>
</evidence>
<proteinExistence type="inferred from homology"/>
<accession>A0A9D1WRK4</accession>
<dbReference type="Pfam" id="PF04879">
    <property type="entry name" value="Molybdop_Fe4S4"/>
    <property type="match status" value="1"/>
</dbReference>
<dbReference type="SUPFAM" id="SSF53706">
    <property type="entry name" value="Formate dehydrogenase/DMSO reductase, domains 1-3"/>
    <property type="match status" value="1"/>
</dbReference>
<evidence type="ECO:0000256" key="2">
    <source>
        <dbReference type="ARBA" id="ARBA00022723"/>
    </source>
</evidence>
<comment type="similarity">
    <text evidence="1">Belongs to the prokaryotic molybdopterin-containing oxidoreductase family.</text>
</comment>
<feature type="domain" description="4Fe-4S Mo/W bis-MGD-type" evidence="5">
    <location>
        <begin position="36"/>
        <end position="93"/>
    </location>
</feature>
<evidence type="ECO:0000259" key="5">
    <source>
        <dbReference type="PROSITE" id="PS51669"/>
    </source>
</evidence>
<dbReference type="InterPro" id="IPR050612">
    <property type="entry name" value="Prok_Mopterin_Oxidored"/>
</dbReference>
<evidence type="ECO:0000256" key="4">
    <source>
        <dbReference type="ARBA" id="ARBA00023014"/>
    </source>
</evidence>
<dbReference type="InterPro" id="IPR006963">
    <property type="entry name" value="Mopterin_OxRdtase_4Fe-4S_dom"/>
</dbReference>
<dbReference type="Pfam" id="PF01568">
    <property type="entry name" value="Molydop_binding"/>
    <property type="match status" value="1"/>
</dbReference>
<dbReference type="Gene3D" id="3.30.2070.10">
    <property type="entry name" value="Formate dehydrogenase/DMSO reductase"/>
    <property type="match status" value="1"/>
</dbReference>
<dbReference type="Gene3D" id="2.40.40.20">
    <property type="match status" value="1"/>
</dbReference>
<dbReference type="Gene3D" id="2.20.25.90">
    <property type="entry name" value="ADC-like domains"/>
    <property type="match status" value="1"/>
</dbReference>
<keyword evidence="2" id="KW-0479">Metal-binding</keyword>
<evidence type="ECO:0000256" key="3">
    <source>
        <dbReference type="ARBA" id="ARBA00023004"/>
    </source>
</evidence>
<organism evidence="6 7">
    <name type="scientific">Candidatus Anaerotruncus excrementipullorum</name>
    <dbReference type="NCBI Taxonomy" id="2838465"/>
    <lineage>
        <taxon>Bacteria</taxon>
        <taxon>Bacillati</taxon>
        <taxon>Bacillota</taxon>
        <taxon>Clostridia</taxon>
        <taxon>Eubacteriales</taxon>
        <taxon>Oscillospiraceae</taxon>
        <taxon>Anaerotruncus</taxon>
    </lineage>
</organism>
<dbReference type="Gene3D" id="3.40.228.10">
    <property type="entry name" value="Dimethylsulfoxide Reductase, domain 2"/>
    <property type="match status" value="1"/>
</dbReference>
<dbReference type="PROSITE" id="PS51669">
    <property type="entry name" value="4FE4S_MOW_BIS_MGD"/>
    <property type="match status" value="1"/>
</dbReference>
<dbReference type="SMART" id="SM00926">
    <property type="entry name" value="Molybdop_Fe4S4"/>
    <property type="match status" value="1"/>
</dbReference>
<dbReference type="InterPro" id="IPR006656">
    <property type="entry name" value="Mopterin_OxRdtase"/>
</dbReference>
<dbReference type="Proteomes" id="UP000886800">
    <property type="component" value="Unassembled WGS sequence"/>
</dbReference>
<keyword evidence="3" id="KW-0408">Iron</keyword>
<dbReference type="AlphaFoldDB" id="A0A9D1WRK4"/>
<evidence type="ECO:0000256" key="1">
    <source>
        <dbReference type="ARBA" id="ARBA00010312"/>
    </source>
</evidence>
<sequence>MEQYHPIPWRKHEDLDKYAVAKNAPVWLEGRQVIADRVVKTCCPHNCYDTCGELAYIKDEKVIKLEGDPDHPITQGHLCLKGCANVQKINSPDRVKYPMLRVGERGEGKFKRITWDEALDWMVDKIQTIQRTYGSQAILEYCYSGNREHLAKAVAARLWNLMGASKLVGSFCLLSGAAGSFYSVGSQYTMDPQIWSEHCDTIFLVGRNCSATNPHIYPFLYRAKERGAKLIVVDPYATGVASKADLHLRPRPGTDGAMALGMIHWILKNGLEDKEFIEKHTVGIDALRQLVAEWTPEYTQRVTTIPKAQLIQAAELLATTNTHFETGYGQQRYTNGHQVQRALACLAAVCGSFGKPEANYDCISGMGFPNITGYAHWSKVTNPEGAQIPKTRLVNIAAVATAIHEAKDPPIKGVISYRGGLISQQPDVDYTIEAVKSLDMFVTIEQFMTDDTDYADLVLPACHYLEQYGLHPSYWHNYHQILVPVCQPPYECVPDLEIFEELGRRLGYGEYFPRERTGLDYVRMLIGEECDVDAAVSPNGPVRHSEKWCPTIPYQDGKFDTPSGKVELYSAQMAQRGQQFPGEFCPVPKFFEPAESTYATPELAKKYPLNVISQHPAFRTHSQYYNLPWIKEMEGPAKVFLSRKDAQDRKIKDGDRVRIFNDRGELRNIIAKVGIRVRPGVVELSSGMWVKLGGSVNKLTGVYPAGPRDILSENGILSEYQPLLDGNTGGYFNTLVQIEKM</sequence>
<dbReference type="GO" id="GO:0016491">
    <property type="term" value="F:oxidoreductase activity"/>
    <property type="evidence" value="ECO:0007669"/>
    <property type="project" value="InterPro"/>
</dbReference>
<dbReference type="GO" id="GO:0043546">
    <property type="term" value="F:molybdopterin cofactor binding"/>
    <property type="evidence" value="ECO:0007669"/>
    <property type="project" value="InterPro"/>
</dbReference>
<keyword evidence="4" id="KW-0411">Iron-sulfur</keyword>
<comment type="caution">
    <text evidence="6">The sequence shown here is derived from an EMBL/GenBank/DDBJ whole genome shotgun (WGS) entry which is preliminary data.</text>
</comment>
<dbReference type="PANTHER" id="PTHR43742">
    <property type="entry name" value="TRIMETHYLAMINE-N-OXIDE REDUCTASE"/>
    <property type="match status" value="1"/>
</dbReference>
<dbReference type="PANTHER" id="PTHR43742:SF6">
    <property type="entry name" value="OXIDOREDUCTASE YYAE-RELATED"/>
    <property type="match status" value="1"/>
</dbReference>
<gene>
    <name evidence="6" type="ORF">H9736_06515</name>
</gene>
<reference evidence="6" key="2">
    <citation type="submission" date="2021-04" db="EMBL/GenBank/DDBJ databases">
        <authorList>
            <person name="Gilroy R."/>
        </authorList>
    </citation>
    <scope>NUCLEOTIDE SEQUENCE</scope>
    <source>
        <strain evidence="6">CHK188-5543</strain>
    </source>
</reference>
<dbReference type="InterPro" id="IPR006657">
    <property type="entry name" value="MoPterin_dinucl-bd_dom"/>
</dbReference>
<reference evidence="6" key="1">
    <citation type="journal article" date="2021" name="PeerJ">
        <title>Extensive microbial diversity within the chicken gut microbiome revealed by metagenomics and culture.</title>
        <authorList>
            <person name="Gilroy R."/>
            <person name="Ravi A."/>
            <person name="Getino M."/>
            <person name="Pursley I."/>
            <person name="Horton D.L."/>
            <person name="Alikhan N.F."/>
            <person name="Baker D."/>
            <person name="Gharbi K."/>
            <person name="Hall N."/>
            <person name="Watson M."/>
            <person name="Adriaenssens E.M."/>
            <person name="Foster-Nyarko E."/>
            <person name="Jarju S."/>
            <person name="Secka A."/>
            <person name="Antonio M."/>
            <person name="Oren A."/>
            <person name="Chaudhuri R.R."/>
            <person name="La Ragione R."/>
            <person name="Hildebrand F."/>
            <person name="Pallen M.J."/>
        </authorList>
    </citation>
    <scope>NUCLEOTIDE SEQUENCE</scope>
    <source>
        <strain evidence="6">CHK188-5543</strain>
    </source>
</reference>
<dbReference type="EMBL" id="DXES01000143">
    <property type="protein sequence ID" value="HIX65888.1"/>
    <property type="molecule type" value="Genomic_DNA"/>
</dbReference>
<dbReference type="Gene3D" id="3.40.50.740">
    <property type="match status" value="1"/>
</dbReference>
<dbReference type="GO" id="GO:0046872">
    <property type="term" value="F:metal ion binding"/>
    <property type="evidence" value="ECO:0007669"/>
    <property type="project" value="UniProtKB-KW"/>
</dbReference>
<dbReference type="SUPFAM" id="SSF50692">
    <property type="entry name" value="ADC-like"/>
    <property type="match status" value="1"/>
</dbReference>
<dbReference type="InterPro" id="IPR009010">
    <property type="entry name" value="Asp_de-COase-like_dom_sf"/>
</dbReference>